<dbReference type="EMBL" id="CAJVQC010160082">
    <property type="protein sequence ID" value="CAG8848297.1"/>
    <property type="molecule type" value="Genomic_DNA"/>
</dbReference>
<organism evidence="1 2">
    <name type="scientific">Racocetra persica</name>
    <dbReference type="NCBI Taxonomy" id="160502"/>
    <lineage>
        <taxon>Eukaryota</taxon>
        <taxon>Fungi</taxon>
        <taxon>Fungi incertae sedis</taxon>
        <taxon>Mucoromycota</taxon>
        <taxon>Glomeromycotina</taxon>
        <taxon>Glomeromycetes</taxon>
        <taxon>Diversisporales</taxon>
        <taxon>Gigasporaceae</taxon>
        <taxon>Racocetra</taxon>
    </lineage>
</organism>
<feature type="non-terminal residue" evidence="1">
    <location>
        <position position="1"/>
    </location>
</feature>
<accession>A0ACA9ST29</accession>
<evidence type="ECO:0000313" key="1">
    <source>
        <dbReference type="EMBL" id="CAG8848297.1"/>
    </source>
</evidence>
<dbReference type="Proteomes" id="UP000789920">
    <property type="component" value="Unassembled WGS sequence"/>
</dbReference>
<reference evidence="1" key="1">
    <citation type="submission" date="2021-06" db="EMBL/GenBank/DDBJ databases">
        <authorList>
            <person name="Kallberg Y."/>
            <person name="Tangrot J."/>
            <person name="Rosling A."/>
        </authorList>
    </citation>
    <scope>NUCLEOTIDE SEQUENCE</scope>
    <source>
        <strain evidence="1">MA461A</strain>
    </source>
</reference>
<keyword evidence="2" id="KW-1185">Reference proteome</keyword>
<gene>
    <name evidence="1" type="ORF">RPERSI_LOCUS35046</name>
</gene>
<name>A0ACA9ST29_9GLOM</name>
<comment type="caution">
    <text evidence="1">The sequence shown here is derived from an EMBL/GenBank/DDBJ whole genome shotgun (WGS) entry which is preliminary data.</text>
</comment>
<evidence type="ECO:0000313" key="2">
    <source>
        <dbReference type="Proteomes" id="UP000789920"/>
    </source>
</evidence>
<sequence length="81" mass="9469">LFDDDTSDKEEENEQDYTPISINIDEIKNNLHNAINYYWPNLTSPSSLLPSLLDPRCKNLYKEKENIRTEVKSTPAKKKLK</sequence>
<feature type="non-terminal residue" evidence="1">
    <location>
        <position position="81"/>
    </location>
</feature>
<proteinExistence type="predicted"/>
<protein>
    <submittedName>
        <fullName evidence="1">21600_t:CDS:1</fullName>
    </submittedName>
</protein>